<evidence type="ECO:0000313" key="2">
    <source>
        <dbReference type="EMBL" id="KAJ1178038.1"/>
    </source>
</evidence>
<dbReference type="EMBL" id="JANPWB010000006">
    <property type="protein sequence ID" value="KAJ1178038.1"/>
    <property type="molecule type" value="Genomic_DNA"/>
</dbReference>
<comment type="caution">
    <text evidence="2">The sequence shown here is derived from an EMBL/GenBank/DDBJ whole genome shotgun (WGS) entry which is preliminary data.</text>
</comment>
<keyword evidence="3" id="KW-1185">Reference proteome</keyword>
<dbReference type="Proteomes" id="UP001066276">
    <property type="component" value="Chromosome 3_2"/>
</dbReference>
<protein>
    <submittedName>
        <fullName evidence="2">Uncharacterized protein</fullName>
    </submittedName>
</protein>
<gene>
    <name evidence="2" type="ORF">NDU88_003287</name>
</gene>
<accession>A0AAV7TN64</accession>
<feature type="compositionally biased region" description="Low complexity" evidence="1">
    <location>
        <begin position="40"/>
        <end position="58"/>
    </location>
</feature>
<dbReference type="AlphaFoldDB" id="A0AAV7TN64"/>
<evidence type="ECO:0000313" key="3">
    <source>
        <dbReference type="Proteomes" id="UP001066276"/>
    </source>
</evidence>
<feature type="compositionally biased region" description="Polar residues" evidence="1">
    <location>
        <begin position="63"/>
        <end position="73"/>
    </location>
</feature>
<reference evidence="2" key="1">
    <citation type="journal article" date="2022" name="bioRxiv">
        <title>Sequencing and chromosome-scale assembly of the giantPleurodeles waltlgenome.</title>
        <authorList>
            <person name="Brown T."/>
            <person name="Elewa A."/>
            <person name="Iarovenko S."/>
            <person name="Subramanian E."/>
            <person name="Araus A.J."/>
            <person name="Petzold A."/>
            <person name="Susuki M."/>
            <person name="Suzuki K.-i.T."/>
            <person name="Hayashi T."/>
            <person name="Toyoda A."/>
            <person name="Oliveira C."/>
            <person name="Osipova E."/>
            <person name="Leigh N.D."/>
            <person name="Simon A."/>
            <person name="Yun M.H."/>
        </authorList>
    </citation>
    <scope>NUCLEOTIDE SEQUENCE</scope>
    <source>
        <strain evidence="2">20211129_DDA</strain>
        <tissue evidence="2">Liver</tissue>
    </source>
</reference>
<evidence type="ECO:0000256" key="1">
    <source>
        <dbReference type="SAM" id="MobiDB-lite"/>
    </source>
</evidence>
<proteinExistence type="predicted"/>
<name>A0AAV7TN64_PLEWA</name>
<sequence>MEGGSRFQRRRPRCRTDRAPPGARGQLRGWAPERGHQEKASPAPAPATSASWAAGRAPGARNPQLQPLVQTRQ</sequence>
<organism evidence="2 3">
    <name type="scientific">Pleurodeles waltl</name>
    <name type="common">Iberian ribbed newt</name>
    <dbReference type="NCBI Taxonomy" id="8319"/>
    <lineage>
        <taxon>Eukaryota</taxon>
        <taxon>Metazoa</taxon>
        <taxon>Chordata</taxon>
        <taxon>Craniata</taxon>
        <taxon>Vertebrata</taxon>
        <taxon>Euteleostomi</taxon>
        <taxon>Amphibia</taxon>
        <taxon>Batrachia</taxon>
        <taxon>Caudata</taxon>
        <taxon>Salamandroidea</taxon>
        <taxon>Salamandridae</taxon>
        <taxon>Pleurodelinae</taxon>
        <taxon>Pleurodeles</taxon>
    </lineage>
</organism>
<feature type="region of interest" description="Disordered" evidence="1">
    <location>
        <begin position="1"/>
        <end position="73"/>
    </location>
</feature>